<evidence type="ECO:0000259" key="2">
    <source>
        <dbReference type="Pfam" id="PF00296"/>
    </source>
</evidence>
<keyword evidence="4" id="KW-1185">Reference proteome</keyword>
<evidence type="ECO:0000313" key="3">
    <source>
        <dbReference type="EMBL" id="SIP96057.1"/>
    </source>
</evidence>
<proteinExistence type="predicted"/>
<keyword evidence="1" id="KW-0560">Oxidoreductase</keyword>
<dbReference type="AlphaFoldDB" id="A0A1N6NVI2"/>
<dbReference type="PANTHER" id="PTHR43244:SF1">
    <property type="entry name" value="5,10-METHYLENETETRAHYDROMETHANOPTERIN REDUCTASE"/>
    <property type="match status" value="1"/>
</dbReference>
<organism evidence="3 4">
    <name type="scientific">Marinobacterium stanieri</name>
    <dbReference type="NCBI Taxonomy" id="49186"/>
    <lineage>
        <taxon>Bacteria</taxon>
        <taxon>Pseudomonadati</taxon>
        <taxon>Pseudomonadota</taxon>
        <taxon>Gammaproteobacteria</taxon>
        <taxon>Oceanospirillales</taxon>
        <taxon>Oceanospirillaceae</taxon>
        <taxon>Marinobacterium</taxon>
    </lineage>
</organism>
<dbReference type="InterPro" id="IPR050564">
    <property type="entry name" value="F420-G6PD/mer"/>
</dbReference>
<dbReference type="Proteomes" id="UP000186895">
    <property type="component" value="Unassembled WGS sequence"/>
</dbReference>
<evidence type="ECO:0000313" key="4">
    <source>
        <dbReference type="Proteomes" id="UP000186895"/>
    </source>
</evidence>
<dbReference type="SUPFAM" id="SSF51679">
    <property type="entry name" value="Bacterial luciferase-like"/>
    <property type="match status" value="1"/>
</dbReference>
<dbReference type="CDD" id="cd01097">
    <property type="entry name" value="Tetrahydromethanopterin_reductase"/>
    <property type="match status" value="1"/>
</dbReference>
<dbReference type="GO" id="GO:0016705">
    <property type="term" value="F:oxidoreductase activity, acting on paired donors, with incorporation or reduction of molecular oxygen"/>
    <property type="evidence" value="ECO:0007669"/>
    <property type="project" value="InterPro"/>
</dbReference>
<dbReference type="NCBIfam" id="TIGR03842">
    <property type="entry name" value="F420_CPS_4043"/>
    <property type="match status" value="1"/>
</dbReference>
<dbReference type="PANTHER" id="PTHR43244">
    <property type="match status" value="1"/>
</dbReference>
<name>A0A1N6NVI2_9GAMM</name>
<dbReference type="InterPro" id="IPR011251">
    <property type="entry name" value="Luciferase-like_dom"/>
</dbReference>
<dbReference type="eggNOG" id="COG2141">
    <property type="taxonomic scope" value="Bacteria"/>
</dbReference>
<dbReference type="InterPro" id="IPR022315">
    <property type="entry name" value="F420_OxRdatse_CPS4043_pred"/>
</dbReference>
<dbReference type="Gene3D" id="3.20.20.30">
    <property type="entry name" value="Luciferase-like domain"/>
    <property type="match status" value="1"/>
</dbReference>
<sequence length="335" mass="36961">MDFGITFKGFISPERARNLAKQAEEAGFTHCWFYDSHVLWRECYPAIAMCMEHTSKISFGPCVTHPNARDWSQAASLFGSLALQSGGRFHVGLGRGDSGVRVLGKKPANLARVAEFTQAVKGMVRGDEVQYGECPAPVKFPWAEGYELPVYIGAYGPKALATAGEFGDGVILQIASPALVKWFTDQALAAGKEAGRDMSNYQVIASAPAYFGTRERCIEATRWFPAMVGNHVADIVEKYGAHSGLVPESLTSYIENRKGYDYSKHGQSDNPYLDFITEDIVEDFCVLGGVDEHIAKLRHLEEAGTTQFNIYLDSGDEESIVEKYGKHIIPHFNKK</sequence>
<dbReference type="EMBL" id="FTMN01000001">
    <property type="protein sequence ID" value="SIP96057.1"/>
    <property type="molecule type" value="Genomic_DNA"/>
</dbReference>
<gene>
    <name evidence="3" type="ORF">SAMN05421647_101588</name>
</gene>
<evidence type="ECO:0000256" key="1">
    <source>
        <dbReference type="ARBA" id="ARBA00023002"/>
    </source>
</evidence>
<dbReference type="Pfam" id="PF00296">
    <property type="entry name" value="Bac_luciferase"/>
    <property type="match status" value="1"/>
</dbReference>
<dbReference type="RefSeq" id="WP_076460664.1">
    <property type="nucleotide sequence ID" value="NZ_FTMN01000001.1"/>
</dbReference>
<protein>
    <submittedName>
        <fullName evidence="3">Methylenetetrahydromethanopterin reductase</fullName>
    </submittedName>
</protein>
<feature type="domain" description="Luciferase-like" evidence="2">
    <location>
        <begin position="12"/>
        <end position="307"/>
    </location>
</feature>
<accession>A0A1N6NVI2</accession>
<reference evidence="3 4" key="1">
    <citation type="submission" date="2017-01" db="EMBL/GenBank/DDBJ databases">
        <authorList>
            <person name="Mah S.A."/>
            <person name="Swanson W.J."/>
            <person name="Moy G.W."/>
            <person name="Vacquier V.D."/>
        </authorList>
    </citation>
    <scope>NUCLEOTIDE SEQUENCE [LARGE SCALE GENOMIC DNA]</scope>
    <source>
        <strain evidence="3 4">DSM 7027</strain>
    </source>
</reference>
<dbReference type="InterPro" id="IPR036661">
    <property type="entry name" value="Luciferase-like_sf"/>
</dbReference>
<dbReference type="STRING" id="49186.SAMN05421647_101588"/>